<protein>
    <submittedName>
        <fullName evidence="4">Ribose-5-phosphate isomerase</fullName>
    </submittedName>
</protein>
<dbReference type="InterPro" id="IPR003500">
    <property type="entry name" value="RpiB_LacA_LacB"/>
</dbReference>
<proteinExistence type="inferred from homology"/>
<dbReference type="NCBIfam" id="NF004051">
    <property type="entry name" value="PRK05571.1"/>
    <property type="match status" value="1"/>
</dbReference>
<dbReference type="GO" id="GO:0005975">
    <property type="term" value="P:carbohydrate metabolic process"/>
    <property type="evidence" value="ECO:0007669"/>
    <property type="project" value="InterPro"/>
</dbReference>
<evidence type="ECO:0000256" key="3">
    <source>
        <dbReference type="PIRSR" id="PIRSR005384-1"/>
    </source>
</evidence>
<dbReference type="EMBL" id="PDUD01000021">
    <property type="protein sequence ID" value="PHN05491.1"/>
    <property type="molecule type" value="Genomic_DNA"/>
</dbReference>
<dbReference type="OrthoDB" id="1778624at2"/>
<dbReference type="PANTHER" id="PTHR43732:SF1">
    <property type="entry name" value="RIBOSE 5-PHOSPHATE ISOMERASE"/>
    <property type="match status" value="1"/>
</dbReference>
<dbReference type="PANTHER" id="PTHR43732">
    <property type="entry name" value="RIBOSE 5-PHOSPHATE ISOMERASE-RELATED"/>
    <property type="match status" value="1"/>
</dbReference>
<keyword evidence="5" id="KW-1185">Reference proteome</keyword>
<dbReference type="PIRSF" id="PIRSF005384">
    <property type="entry name" value="RpiB_LacA_B"/>
    <property type="match status" value="1"/>
</dbReference>
<organism evidence="4 5">
    <name type="scientific">Flavilitoribacter nigricans (strain ATCC 23147 / DSM 23189 / NBRC 102662 / NCIMB 1420 / SS-2)</name>
    <name type="common">Lewinella nigricans</name>
    <dbReference type="NCBI Taxonomy" id="1122177"/>
    <lineage>
        <taxon>Bacteria</taxon>
        <taxon>Pseudomonadati</taxon>
        <taxon>Bacteroidota</taxon>
        <taxon>Saprospiria</taxon>
        <taxon>Saprospirales</taxon>
        <taxon>Lewinellaceae</taxon>
        <taxon>Flavilitoribacter</taxon>
    </lineage>
</organism>
<evidence type="ECO:0000256" key="2">
    <source>
        <dbReference type="ARBA" id="ARBA00023235"/>
    </source>
</evidence>
<reference evidence="4 5" key="1">
    <citation type="submission" date="2017-10" db="EMBL/GenBank/DDBJ databases">
        <title>The draft genome sequence of Lewinella nigricans NBRC 102662.</title>
        <authorList>
            <person name="Wang K."/>
        </authorList>
    </citation>
    <scope>NUCLEOTIDE SEQUENCE [LARGE SCALE GENOMIC DNA]</scope>
    <source>
        <strain evidence="4 5">NBRC 102662</strain>
    </source>
</reference>
<dbReference type="Proteomes" id="UP000223913">
    <property type="component" value="Unassembled WGS sequence"/>
</dbReference>
<dbReference type="SUPFAM" id="SSF89623">
    <property type="entry name" value="Ribose/Galactose isomerase RpiB/AlsB"/>
    <property type="match status" value="1"/>
</dbReference>
<feature type="active site" description="Proton acceptor" evidence="3">
    <location>
        <position position="66"/>
    </location>
</feature>
<comment type="caution">
    <text evidence="4">The sequence shown here is derived from an EMBL/GenBank/DDBJ whole genome shotgun (WGS) entry which is preliminary data.</text>
</comment>
<feature type="active site" description="Proton donor" evidence="3">
    <location>
        <position position="99"/>
    </location>
</feature>
<evidence type="ECO:0000313" key="4">
    <source>
        <dbReference type="EMBL" id="PHN05491.1"/>
    </source>
</evidence>
<accession>A0A2D0NAE6</accession>
<sequence length="151" mass="16423">MKIGIAADHGGFELKNQMADYLREAGHEVIDFGAESYDANDDFPDFVIPLSRAVGREEVERGLAICGSGVGASIAANKVRNVRAALITETYSAHQGVEHDNLNMICLGGRVIGIELAKAIIDAFVGADYEGKERQLRRMGKVAELEKDWES</sequence>
<dbReference type="InterPro" id="IPR036569">
    <property type="entry name" value="RpiB_LacA_LacB_sf"/>
</dbReference>
<dbReference type="Pfam" id="PF02502">
    <property type="entry name" value="LacAB_rpiB"/>
    <property type="match status" value="1"/>
</dbReference>
<dbReference type="InterPro" id="IPR051812">
    <property type="entry name" value="SPI_LacAB/RpiB"/>
</dbReference>
<name>A0A2D0NAE6_FLAN2</name>
<evidence type="ECO:0000313" key="5">
    <source>
        <dbReference type="Proteomes" id="UP000223913"/>
    </source>
</evidence>
<dbReference type="RefSeq" id="WP_099151067.1">
    <property type="nucleotide sequence ID" value="NZ_PDUD01000021.1"/>
</dbReference>
<dbReference type="AlphaFoldDB" id="A0A2D0NAE6"/>
<dbReference type="NCBIfam" id="TIGR00689">
    <property type="entry name" value="rpiB_lacA_lacB"/>
    <property type="match status" value="1"/>
</dbReference>
<keyword evidence="2 4" id="KW-0413">Isomerase</keyword>
<evidence type="ECO:0000256" key="1">
    <source>
        <dbReference type="ARBA" id="ARBA00008754"/>
    </source>
</evidence>
<comment type="similarity">
    <text evidence="1">Belongs to the LacAB/RpiB family.</text>
</comment>
<gene>
    <name evidence="4" type="ORF">CRP01_15970</name>
</gene>
<dbReference type="Gene3D" id="3.40.1400.10">
    <property type="entry name" value="Sugar-phosphate isomerase, RpiB/LacA/LacB"/>
    <property type="match status" value="1"/>
</dbReference>
<dbReference type="GO" id="GO:0016861">
    <property type="term" value="F:intramolecular oxidoreductase activity, interconverting aldoses and ketoses"/>
    <property type="evidence" value="ECO:0007669"/>
    <property type="project" value="UniProtKB-ARBA"/>
</dbReference>